<evidence type="ECO:0000313" key="3">
    <source>
        <dbReference type="Proteomes" id="UP000236732"/>
    </source>
</evidence>
<feature type="transmembrane region" description="Helical" evidence="1">
    <location>
        <begin position="33"/>
        <end position="53"/>
    </location>
</feature>
<keyword evidence="1" id="KW-0472">Membrane</keyword>
<evidence type="ECO:0000313" key="2">
    <source>
        <dbReference type="EMBL" id="SEH01242.1"/>
    </source>
</evidence>
<dbReference type="AlphaFoldDB" id="A0A1H6ETX4"/>
<gene>
    <name evidence="2" type="ORF">SAMN05444920_119172</name>
</gene>
<organism evidence="2 3">
    <name type="scientific">Nonomuraea solani</name>
    <dbReference type="NCBI Taxonomy" id="1144553"/>
    <lineage>
        <taxon>Bacteria</taxon>
        <taxon>Bacillati</taxon>
        <taxon>Actinomycetota</taxon>
        <taxon>Actinomycetes</taxon>
        <taxon>Streptosporangiales</taxon>
        <taxon>Streptosporangiaceae</taxon>
        <taxon>Nonomuraea</taxon>
    </lineage>
</organism>
<feature type="transmembrane region" description="Helical" evidence="1">
    <location>
        <begin position="9"/>
        <end position="27"/>
    </location>
</feature>
<keyword evidence="1" id="KW-0812">Transmembrane</keyword>
<dbReference type="OrthoDB" id="9929628at2"/>
<sequence>MRTRLLGKFLINLVLCLVAGLGLAITVGGPTWRAALCAIAFLVAGFLFGLPTGRYLARSEERRGSLAGAVQQPQGPEEPREWPRSLGPVIVIMTLSTELLRVGLVLWSGMTAQEAAWTALLGQTLMWLPGPIIALTIPRAHPARPGERPPGPAYVATSAGTLARDMAHWLLVAWSPLLALLTFAEQVGVSLAGEERRRYQAAAGYLLLALALALWLA</sequence>
<dbReference type="Proteomes" id="UP000236732">
    <property type="component" value="Unassembled WGS sequence"/>
</dbReference>
<dbReference type="RefSeq" id="WP_103962344.1">
    <property type="nucleotide sequence ID" value="NZ_FNVT01000019.1"/>
</dbReference>
<reference evidence="2 3" key="1">
    <citation type="submission" date="2016-10" db="EMBL/GenBank/DDBJ databases">
        <authorList>
            <person name="de Groot N.N."/>
        </authorList>
    </citation>
    <scope>NUCLEOTIDE SEQUENCE [LARGE SCALE GENOMIC DNA]</scope>
    <source>
        <strain evidence="2 3">CGMCC 4.7037</strain>
    </source>
</reference>
<evidence type="ECO:0000256" key="1">
    <source>
        <dbReference type="SAM" id="Phobius"/>
    </source>
</evidence>
<name>A0A1H6ETX4_9ACTN</name>
<keyword evidence="1" id="KW-1133">Transmembrane helix</keyword>
<dbReference type="EMBL" id="FNVT01000019">
    <property type="protein sequence ID" value="SEH01242.1"/>
    <property type="molecule type" value="Genomic_DNA"/>
</dbReference>
<keyword evidence="3" id="KW-1185">Reference proteome</keyword>
<feature type="transmembrane region" description="Helical" evidence="1">
    <location>
        <begin position="199"/>
        <end position="216"/>
    </location>
</feature>
<accession>A0A1H6ETX4</accession>
<feature type="transmembrane region" description="Helical" evidence="1">
    <location>
        <begin position="169"/>
        <end position="193"/>
    </location>
</feature>
<protein>
    <submittedName>
        <fullName evidence="2">Uncharacterized protein</fullName>
    </submittedName>
</protein>
<proteinExistence type="predicted"/>